<organism evidence="1 2">
    <name type="scientific">Synechococcus phage S-SKS1</name>
    <dbReference type="NCBI Taxonomy" id="754042"/>
    <lineage>
        <taxon>Viruses</taxon>
        <taxon>Duplodnaviria</taxon>
        <taxon>Heunggongvirae</taxon>
        <taxon>Uroviricota</taxon>
        <taxon>Caudoviricetes</taxon>
        <taxon>Llyrvirus</taxon>
        <taxon>Llyrvirus SSKS1</taxon>
    </lineage>
</organism>
<sequence length="79" mass="9061">MIKVILLTNSEKIISEIDEVGAEIGEPDCKLIKPYDVKDLVPWMGEYTDQNEFMISSDKIITMSDPKPDLLKNYLEKIN</sequence>
<dbReference type="Pfam" id="PF20198">
    <property type="entry name" value="DUF6561"/>
    <property type="match status" value="1"/>
</dbReference>
<protein>
    <submittedName>
        <fullName evidence="1">Uncharacterized protein</fullName>
    </submittedName>
</protein>
<proteinExistence type="predicted"/>
<dbReference type="EMBL" id="HQ633071">
    <property type="protein sequence ID" value="AGH31616.1"/>
    <property type="molecule type" value="Genomic_DNA"/>
</dbReference>
<reference evidence="1 2" key="1">
    <citation type="submission" date="2010-10" db="EMBL/GenBank/DDBJ databases">
        <title>The Genome Sequence of Synechococcus phage S-SKS1.</title>
        <authorList>
            <consortium name="The Broad Institute Genome Sequencing Platform"/>
            <person name="Henn M.R."/>
            <person name="Clokie M."/>
            <person name="Levin J."/>
            <person name="Malboeuf C."/>
            <person name="Casali M."/>
            <person name="Russ C."/>
            <person name="Lennon N."/>
            <person name="Chapman S.B."/>
            <person name="Erlich R."/>
            <person name="Young S.K."/>
            <person name="Yandava C."/>
            <person name="Zeng Q."/>
            <person name="Alvarado L."/>
            <person name="Anderson S."/>
            <person name="Berlin A."/>
            <person name="Chen Z."/>
            <person name="Freedman E."/>
            <person name="Gellesch M."/>
            <person name="Goldberg J."/>
            <person name="Green L."/>
            <person name="Griggs A."/>
            <person name="Gujja S."/>
            <person name="Heilman E.R."/>
            <person name="Heiman D."/>
            <person name="Hollinger A."/>
            <person name="Howarth C."/>
            <person name="Larson L."/>
            <person name="Mehta T."/>
            <person name="Pearson M."/>
            <person name="Roberts A."/>
            <person name="Ryan E."/>
            <person name="Saif S."/>
            <person name="Shea T."/>
            <person name="Shenoy N."/>
            <person name="Sisk P."/>
            <person name="Stolte C."/>
            <person name="Sykes S."/>
            <person name="White J."/>
            <person name="Haas B."/>
            <person name="Nusbaum C."/>
            <person name="Birren B."/>
        </authorList>
    </citation>
    <scope>NUCLEOTIDE SEQUENCE [LARGE SCALE GENOMIC DNA]</scope>
</reference>
<dbReference type="Gene3D" id="2.30.30.100">
    <property type="match status" value="1"/>
</dbReference>
<dbReference type="KEGG" id="vg:15011016"/>
<evidence type="ECO:0000313" key="1">
    <source>
        <dbReference type="EMBL" id="AGH31616.1"/>
    </source>
</evidence>
<dbReference type="RefSeq" id="YP_007674468.1">
    <property type="nucleotide sequence ID" value="NC_020851.1"/>
</dbReference>
<keyword evidence="2" id="KW-1185">Reference proteome</keyword>
<accession>M4QPD9</accession>
<dbReference type="InterPro" id="IPR046691">
    <property type="entry name" value="DUF6561"/>
</dbReference>
<dbReference type="OrthoDB" id="28400at10239"/>
<dbReference type="Proteomes" id="UP000201252">
    <property type="component" value="Segment"/>
</dbReference>
<gene>
    <name evidence="1" type="ORF">SWZG_00105</name>
</gene>
<dbReference type="GeneID" id="15011016"/>
<evidence type="ECO:0000313" key="2">
    <source>
        <dbReference type="Proteomes" id="UP000201252"/>
    </source>
</evidence>
<name>M4QPD9_9CAUD</name>